<dbReference type="STRING" id="1231623.Tasa_048_078"/>
<organism evidence="1 2">
    <name type="scientific">Tanticharoenia sakaeratensis NBRC 103193</name>
    <dbReference type="NCBI Taxonomy" id="1231623"/>
    <lineage>
        <taxon>Bacteria</taxon>
        <taxon>Pseudomonadati</taxon>
        <taxon>Pseudomonadota</taxon>
        <taxon>Alphaproteobacteria</taxon>
        <taxon>Acetobacterales</taxon>
        <taxon>Acetobacteraceae</taxon>
        <taxon>Tanticharoenia</taxon>
    </lineage>
</organism>
<proteinExistence type="predicted"/>
<protein>
    <submittedName>
        <fullName evidence="1">Uncharacterized protein</fullName>
    </submittedName>
</protein>
<keyword evidence="2" id="KW-1185">Reference proteome</keyword>
<reference evidence="1 2" key="1">
    <citation type="submission" date="2012-10" db="EMBL/GenBank/DDBJ databases">
        <title>Genome sequencing of Tanticharoenia sakaeratensis NBRC 103193.</title>
        <authorList>
            <person name="Azuma Y."/>
            <person name="Hadano H."/>
            <person name="Hirakawa H."/>
            <person name="Matsushita K."/>
        </authorList>
    </citation>
    <scope>NUCLEOTIDE SEQUENCE [LARGE SCALE GENOMIC DNA]</scope>
    <source>
        <strain evidence="1 2">NBRC 103193</strain>
    </source>
</reference>
<gene>
    <name evidence="1" type="ORF">Tasa_048_078</name>
</gene>
<name>A0A0D6MQ98_9PROT</name>
<dbReference type="EMBL" id="BALE01000048">
    <property type="protein sequence ID" value="GAN55453.1"/>
    <property type="molecule type" value="Genomic_DNA"/>
</dbReference>
<accession>A0A0D6MQ98</accession>
<sequence>MSAPLTLPDQARAACRRIDGAWHLLICLQERADHIAEWVRITENKLAHNEPVSRAKEGRGNTGGVRAAVRELGIERNEAQRAVKIAGISEEARAAADEAGRDA</sequence>
<dbReference type="AlphaFoldDB" id="A0A0D6MQ98"/>
<dbReference type="RefSeq" id="WP_048850605.1">
    <property type="nucleotide sequence ID" value="NZ_BAQF01000015.1"/>
</dbReference>
<evidence type="ECO:0000313" key="2">
    <source>
        <dbReference type="Proteomes" id="UP000032679"/>
    </source>
</evidence>
<evidence type="ECO:0000313" key="1">
    <source>
        <dbReference type="EMBL" id="GAN55453.1"/>
    </source>
</evidence>
<dbReference type="Proteomes" id="UP000032679">
    <property type="component" value="Unassembled WGS sequence"/>
</dbReference>
<comment type="caution">
    <text evidence="1">The sequence shown here is derived from an EMBL/GenBank/DDBJ whole genome shotgun (WGS) entry which is preliminary data.</text>
</comment>